<name>A0A814P302_9BILA</name>
<protein>
    <submittedName>
        <fullName evidence="2">Uncharacterized protein</fullName>
    </submittedName>
</protein>
<evidence type="ECO:0000256" key="1">
    <source>
        <dbReference type="SAM" id="Phobius"/>
    </source>
</evidence>
<keyword evidence="1" id="KW-0812">Transmembrane</keyword>
<dbReference type="InterPro" id="IPR004245">
    <property type="entry name" value="DUF229"/>
</dbReference>
<dbReference type="OrthoDB" id="413313at2759"/>
<keyword evidence="1" id="KW-1133">Transmembrane helix</keyword>
<dbReference type="EMBL" id="CAJNOC010007598">
    <property type="protein sequence ID" value="CAF1101763.1"/>
    <property type="molecule type" value="Genomic_DNA"/>
</dbReference>
<dbReference type="PANTHER" id="PTHR10974">
    <property type="entry name" value="FI08016P-RELATED"/>
    <property type="match status" value="1"/>
</dbReference>
<dbReference type="Pfam" id="PF02995">
    <property type="entry name" value="DUF229"/>
    <property type="match status" value="1"/>
</dbReference>
<keyword evidence="1" id="KW-0472">Membrane</keyword>
<dbReference type="Proteomes" id="UP000663879">
    <property type="component" value="Unassembled WGS sequence"/>
</dbReference>
<feature type="non-terminal residue" evidence="2">
    <location>
        <position position="287"/>
    </location>
</feature>
<dbReference type="AlphaFoldDB" id="A0A814P302"/>
<proteinExistence type="predicted"/>
<keyword evidence="3" id="KW-1185">Reference proteome</keyword>
<comment type="caution">
    <text evidence="2">The sequence shown here is derived from an EMBL/GenBank/DDBJ whole genome shotgun (WGS) entry which is preliminary data.</text>
</comment>
<dbReference type="GO" id="GO:0005615">
    <property type="term" value="C:extracellular space"/>
    <property type="evidence" value="ECO:0007669"/>
    <property type="project" value="TreeGrafter"/>
</dbReference>
<feature type="transmembrane region" description="Helical" evidence="1">
    <location>
        <begin position="26"/>
        <end position="44"/>
    </location>
</feature>
<gene>
    <name evidence="2" type="ORF">OXX778_LOCUS21185</name>
</gene>
<evidence type="ECO:0000313" key="2">
    <source>
        <dbReference type="EMBL" id="CAF1101763.1"/>
    </source>
</evidence>
<accession>A0A814P302</accession>
<organism evidence="2 3">
    <name type="scientific">Brachionus calyciflorus</name>
    <dbReference type="NCBI Taxonomy" id="104777"/>
    <lineage>
        <taxon>Eukaryota</taxon>
        <taxon>Metazoa</taxon>
        <taxon>Spiralia</taxon>
        <taxon>Gnathifera</taxon>
        <taxon>Rotifera</taxon>
        <taxon>Eurotatoria</taxon>
        <taxon>Monogononta</taxon>
        <taxon>Pseudotrocha</taxon>
        <taxon>Ploima</taxon>
        <taxon>Brachionidae</taxon>
        <taxon>Brachionus</taxon>
    </lineage>
</organism>
<dbReference type="PANTHER" id="PTHR10974:SF1">
    <property type="entry name" value="FI08016P-RELATED"/>
    <property type="match status" value="1"/>
</dbReference>
<evidence type="ECO:0000313" key="3">
    <source>
        <dbReference type="Proteomes" id="UP000663879"/>
    </source>
</evidence>
<sequence length="287" mass="33929">MLIFFKEKFKLYLIKVVPNNTDFSSIKKFFFILLVIFISFNYYLPRKIDANFSLKNKSENEEIDENCMAAYDIDMEKIFRSNKTLLNHPQCPENWVIIDSKGKVIFKEKFNIINCSYSTILWTDDYGYSLDYFTNITNGSYLDTNKEFFHIKCFSEKEKFYHVFSRIFKKEEKNPTSDKINVLVFLMDSLSREDWFENVPKSMEYLVKKLGAKVFKRYNTIGDATAEALTALFTSKKVNELPSVINGDRNAKFVDEVFPFIWKDFKNVLGYKTMFSEDMAFIGTFQM</sequence>
<reference evidence="2" key="1">
    <citation type="submission" date="2021-02" db="EMBL/GenBank/DDBJ databases">
        <authorList>
            <person name="Nowell W R."/>
        </authorList>
    </citation>
    <scope>NUCLEOTIDE SEQUENCE</scope>
    <source>
        <strain evidence="2">Ploen Becks lab</strain>
    </source>
</reference>